<keyword evidence="1" id="KW-1133">Transmembrane helix</keyword>
<feature type="transmembrane region" description="Helical" evidence="1">
    <location>
        <begin position="59"/>
        <end position="78"/>
    </location>
</feature>
<feature type="non-terminal residue" evidence="3">
    <location>
        <position position="111"/>
    </location>
</feature>
<dbReference type="EMBL" id="KV428650">
    <property type="protein sequence ID" value="KZT31324.1"/>
    <property type="molecule type" value="Genomic_DNA"/>
</dbReference>
<dbReference type="NCBIfam" id="NF033635">
    <property type="entry name" value="SLATT_fungal"/>
    <property type="match status" value="1"/>
</dbReference>
<dbReference type="OrthoDB" id="3245801at2759"/>
<evidence type="ECO:0000259" key="2">
    <source>
        <dbReference type="Pfam" id="PF18142"/>
    </source>
</evidence>
<accession>A0A165WM74</accession>
<dbReference type="Pfam" id="PF18142">
    <property type="entry name" value="SLATT_fungal"/>
    <property type="match status" value="1"/>
</dbReference>
<gene>
    <name evidence="3" type="ORF">SISSUDRAFT_970713</name>
</gene>
<sequence length="111" mass="11830">TVKERLKPTLKAARSQYLHYNFIAEFYGIGSNLAIGLQVVIGALITGLAAVTVGRSTSVITAILGGCSTIVASFLAKAKGSGEPEISREKSHELAKLIREMDVFILDHGTK</sequence>
<dbReference type="Proteomes" id="UP000076798">
    <property type="component" value="Unassembled WGS sequence"/>
</dbReference>
<evidence type="ECO:0000313" key="3">
    <source>
        <dbReference type="EMBL" id="KZT31324.1"/>
    </source>
</evidence>
<keyword evidence="1" id="KW-0812">Transmembrane</keyword>
<proteinExistence type="predicted"/>
<reference evidence="3 4" key="1">
    <citation type="journal article" date="2016" name="Mol. Biol. Evol.">
        <title>Comparative Genomics of Early-Diverging Mushroom-Forming Fungi Provides Insights into the Origins of Lignocellulose Decay Capabilities.</title>
        <authorList>
            <person name="Nagy L.G."/>
            <person name="Riley R."/>
            <person name="Tritt A."/>
            <person name="Adam C."/>
            <person name="Daum C."/>
            <person name="Floudas D."/>
            <person name="Sun H."/>
            <person name="Yadav J.S."/>
            <person name="Pangilinan J."/>
            <person name="Larsson K.H."/>
            <person name="Matsuura K."/>
            <person name="Barry K."/>
            <person name="Labutti K."/>
            <person name="Kuo R."/>
            <person name="Ohm R.A."/>
            <person name="Bhattacharya S.S."/>
            <person name="Shirouzu T."/>
            <person name="Yoshinaga Y."/>
            <person name="Martin F.M."/>
            <person name="Grigoriev I.V."/>
            <person name="Hibbett D.S."/>
        </authorList>
    </citation>
    <scope>NUCLEOTIDE SEQUENCE [LARGE SCALE GENOMIC DNA]</scope>
    <source>
        <strain evidence="3 4">HHB10207 ss-3</strain>
    </source>
</reference>
<dbReference type="STRING" id="1314776.A0A165WM74"/>
<feature type="non-terminal residue" evidence="3">
    <location>
        <position position="1"/>
    </location>
</feature>
<organism evidence="3 4">
    <name type="scientific">Sistotremastrum suecicum HHB10207 ss-3</name>
    <dbReference type="NCBI Taxonomy" id="1314776"/>
    <lineage>
        <taxon>Eukaryota</taxon>
        <taxon>Fungi</taxon>
        <taxon>Dikarya</taxon>
        <taxon>Basidiomycota</taxon>
        <taxon>Agaricomycotina</taxon>
        <taxon>Agaricomycetes</taxon>
        <taxon>Sistotremastrales</taxon>
        <taxon>Sistotremastraceae</taxon>
        <taxon>Sistotremastrum</taxon>
    </lineage>
</organism>
<protein>
    <recommendedName>
        <fullName evidence="2">SMODS and SLOG-associating 2TM effector domain-containing protein</fullName>
    </recommendedName>
</protein>
<evidence type="ECO:0000256" key="1">
    <source>
        <dbReference type="SAM" id="Phobius"/>
    </source>
</evidence>
<keyword evidence="4" id="KW-1185">Reference proteome</keyword>
<feature type="transmembrane region" description="Helical" evidence="1">
    <location>
        <begin position="20"/>
        <end position="53"/>
    </location>
</feature>
<name>A0A165WM74_9AGAM</name>
<dbReference type="AlphaFoldDB" id="A0A165WM74"/>
<dbReference type="InterPro" id="IPR041622">
    <property type="entry name" value="SLATT_fungi"/>
</dbReference>
<keyword evidence="1" id="KW-0472">Membrane</keyword>
<evidence type="ECO:0000313" key="4">
    <source>
        <dbReference type="Proteomes" id="UP000076798"/>
    </source>
</evidence>
<feature type="domain" description="SMODS and SLOG-associating 2TM effector" evidence="2">
    <location>
        <begin position="13"/>
        <end position="109"/>
    </location>
</feature>